<dbReference type="GO" id="GO:0003676">
    <property type="term" value="F:nucleic acid binding"/>
    <property type="evidence" value="ECO:0007669"/>
    <property type="project" value="InterPro"/>
</dbReference>
<dbReference type="Proteomes" id="UP000429607">
    <property type="component" value="Unassembled WGS sequence"/>
</dbReference>
<gene>
    <name evidence="2" type="ORF">PR001_g32902</name>
</gene>
<name>A0A6A3G933_9STRA</name>
<dbReference type="AlphaFoldDB" id="A0A6A3G933"/>
<comment type="caution">
    <text evidence="2">The sequence shown here is derived from an EMBL/GenBank/DDBJ whole genome shotgun (WGS) entry which is preliminary data.</text>
</comment>
<dbReference type="InterPro" id="IPR036397">
    <property type="entry name" value="RNaseH_sf"/>
</dbReference>
<evidence type="ECO:0000259" key="1">
    <source>
        <dbReference type="PROSITE" id="PS50994"/>
    </source>
</evidence>
<dbReference type="PANTHER" id="PTHR47266">
    <property type="entry name" value="ENDONUCLEASE-RELATED"/>
    <property type="match status" value="1"/>
</dbReference>
<accession>A0A6A3G933</accession>
<dbReference type="PROSITE" id="PS50994">
    <property type="entry name" value="INTEGRASE"/>
    <property type="match status" value="1"/>
</dbReference>
<proteinExistence type="predicted"/>
<feature type="non-terminal residue" evidence="2">
    <location>
        <position position="1"/>
    </location>
</feature>
<protein>
    <recommendedName>
        <fullName evidence="1">Integrase catalytic domain-containing protein</fullName>
    </recommendedName>
</protein>
<dbReference type="InterPro" id="IPR052160">
    <property type="entry name" value="Gypsy_RT_Integrase-like"/>
</dbReference>
<evidence type="ECO:0000313" key="3">
    <source>
        <dbReference type="Proteomes" id="UP000429607"/>
    </source>
</evidence>
<dbReference type="GO" id="GO:0015074">
    <property type="term" value="P:DNA integration"/>
    <property type="evidence" value="ECO:0007669"/>
    <property type="project" value="InterPro"/>
</dbReference>
<evidence type="ECO:0000313" key="2">
    <source>
        <dbReference type="EMBL" id="KAE8953380.1"/>
    </source>
</evidence>
<dbReference type="InterPro" id="IPR012337">
    <property type="entry name" value="RNaseH-like_sf"/>
</dbReference>
<reference evidence="2 3" key="1">
    <citation type="submission" date="2018-09" db="EMBL/GenBank/DDBJ databases">
        <title>Genomic investigation of the strawberry pathogen Phytophthora fragariae indicates pathogenicity is determined by transcriptional variation in three key races.</title>
        <authorList>
            <person name="Adams T.M."/>
            <person name="Armitage A.D."/>
            <person name="Sobczyk M.K."/>
            <person name="Bates H.J."/>
            <person name="Dunwell J.M."/>
            <person name="Nellist C.F."/>
            <person name="Harrison R.J."/>
        </authorList>
    </citation>
    <scope>NUCLEOTIDE SEQUENCE [LARGE SCALE GENOMIC DNA]</scope>
    <source>
        <strain evidence="2 3">SCRP249</strain>
    </source>
</reference>
<dbReference type="Pfam" id="PF00665">
    <property type="entry name" value="rve"/>
    <property type="match status" value="1"/>
</dbReference>
<feature type="domain" description="Integrase catalytic" evidence="1">
    <location>
        <begin position="7"/>
        <end position="160"/>
    </location>
</feature>
<dbReference type="EMBL" id="QXFV01010731">
    <property type="protein sequence ID" value="KAE8953380.1"/>
    <property type="molecule type" value="Genomic_DNA"/>
</dbReference>
<dbReference type="SUPFAM" id="SSF53098">
    <property type="entry name" value="Ribonuclease H-like"/>
    <property type="match status" value="1"/>
</dbReference>
<dbReference type="Gene3D" id="3.30.420.10">
    <property type="entry name" value="Ribonuclease H-like superfamily/Ribonuclease H"/>
    <property type="match status" value="1"/>
</dbReference>
<dbReference type="InterPro" id="IPR001584">
    <property type="entry name" value="Integrase_cat-core"/>
</dbReference>
<sequence length="160" mass="17956">SRKARPREVVPPLRSIRGGDVGDRWALDVAGPLPTKEGGPRYVIAAVEYVTRYVVAVAVKQHEAEYVAEFLMRQVVLKFGPFRELLTDGAPELTGKVIDKLVTMLQAQQVNPVPYRPQMIGLVERFHRTWKDCVATYMATHYGEAITKRAYDGASTEEPE</sequence>
<organism evidence="2 3">
    <name type="scientific">Phytophthora rubi</name>
    <dbReference type="NCBI Taxonomy" id="129364"/>
    <lineage>
        <taxon>Eukaryota</taxon>
        <taxon>Sar</taxon>
        <taxon>Stramenopiles</taxon>
        <taxon>Oomycota</taxon>
        <taxon>Peronosporomycetes</taxon>
        <taxon>Peronosporales</taxon>
        <taxon>Peronosporaceae</taxon>
        <taxon>Phytophthora</taxon>
    </lineage>
</organism>